<gene>
    <name evidence="4" type="ORF">I5M07_07310</name>
</gene>
<protein>
    <recommendedName>
        <fullName evidence="6">Glutamyl-tRNA synthetase</fullName>
    </recommendedName>
</protein>
<dbReference type="Proteomes" id="UP000609172">
    <property type="component" value="Unassembled WGS sequence"/>
</dbReference>
<feature type="transmembrane region" description="Helical" evidence="3">
    <location>
        <begin position="67"/>
        <end position="89"/>
    </location>
</feature>
<name>A0A934UJJ6_9FLAO</name>
<feature type="compositionally biased region" description="Basic and acidic residues" evidence="2">
    <location>
        <begin position="710"/>
        <end position="737"/>
    </location>
</feature>
<feature type="region of interest" description="Disordered" evidence="2">
    <location>
        <begin position="710"/>
        <end position="766"/>
    </location>
</feature>
<evidence type="ECO:0000256" key="2">
    <source>
        <dbReference type="SAM" id="MobiDB-lite"/>
    </source>
</evidence>
<feature type="region of interest" description="Disordered" evidence="2">
    <location>
        <begin position="935"/>
        <end position="976"/>
    </location>
</feature>
<feature type="compositionally biased region" description="Polar residues" evidence="2">
    <location>
        <begin position="907"/>
        <end position="925"/>
    </location>
</feature>
<keyword evidence="3" id="KW-0472">Membrane</keyword>
<keyword evidence="3" id="KW-1133">Transmembrane helix</keyword>
<organism evidence="4 5">
    <name type="scientific">Flavobacterium agrisoli</name>
    <dbReference type="NCBI Taxonomy" id="2793066"/>
    <lineage>
        <taxon>Bacteria</taxon>
        <taxon>Pseudomonadati</taxon>
        <taxon>Bacteroidota</taxon>
        <taxon>Flavobacteriia</taxon>
        <taxon>Flavobacteriales</taxon>
        <taxon>Flavobacteriaceae</taxon>
        <taxon>Flavobacterium</taxon>
    </lineage>
</organism>
<feature type="transmembrane region" description="Helical" evidence="3">
    <location>
        <begin position="36"/>
        <end position="61"/>
    </location>
</feature>
<evidence type="ECO:0000256" key="3">
    <source>
        <dbReference type="SAM" id="Phobius"/>
    </source>
</evidence>
<sequence>MGYITKYIFEVSATELIFSKLENFVKKFYTNELIKGMILFLGLGLLYLLFTLFVEYFLWLSPAFRTLLFWIFIAVEVFLAVRLILFPLFKLFKIQKGIDYEEASKIIGNHFFDVKDKLLNFLQLSKLNEHQNGSDLVLASIEQKANSLQPIPFNAAINFKENKKFVPLALIPILIFLMFYISGNNTILTQSFNRVVHYSASFAKPAPFEFVILNTSLQTEQDKDFVIRMESRGKIIPENVTIHLGDASYFMENTKPGFFEYRITKPSSTIPFHFEANEVLSNDYKLEVVAVPTIANFDMLLQFPSYLKRKSEWIKGTGNAIIPEGTTVTWKMKTAATQKIDFKANNLVSSFSKAENEFSLTKNISQNTEYQIITSNASVKNYEKLTYQLAVVKDQFPTIQITTAPDSLKLAKGYLLGQLSDDYGLSKLQVVYYEHNKPQTAKRGTLPVKHENYDRFVFSFPSNLPVQSGINYDFYFEVFDNDSPHHFKSAKSAVFSDRVATDSEVRQLQFEEQQSLLNGFSKSLTTQNKQFSELDKLDKLGKSSSGSDFKEKQKIDDFIKKQQNQDQMMKQFAEKLNQNLDKMKVDKKDENLESLQKRLDNTEKEIEKNQKLLDELKELNTKMNNENLFEKLESFKQHSKNQSKSLEQLVELTKRYYVQQKAKQLSDELQKLANQQEKLTNDKSPNATQKQNEINNDFNKIKEDLQNLQKDNKDLKAPLDVPKSDSKAEDIKSDLEKASSNLQKNNASSAKQNQQAASKKMKALSKELQEGMSGGEQEQLEEDVAMLRQILDNLIAYSFSQEDIMLQFKKIKLGSSAYNKNIKVQQNLKQQFKHIDDSLFALSLRNPKVGEEVTKEIGNVLYNVDNALSTLTEVQVPKGIAHQQYAVAASNRLADFLSDVLNQMQMQMSGSGEGTPQNKPGQSGMQLPDIIKKQQGIGAQLQDGMKKSGQEGKQGEGNKSKSGQSQKDGEGNDGEGNAKELFEIYKEQVQLREALQKELLKNGLNPNGNNAVNQMKQLEKELLNKGFRNENLRRTLQIQQELLKLENAVQQQGEDAKRESNTNKSNFTNPSKALPSSLLDYLNSIEILNRQSLPLQPNFNKKVQEYFNKNGQL</sequence>
<dbReference type="EMBL" id="JAEHFV010000002">
    <property type="protein sequence ID" value="MBK0369644.1"/>
    <property type="molecule type" value="Genomic_DNA"/>
</dbReference>
<feature type="region of interest" description="Disordered" evidence="2">
    <location>
        <begin position="1049"/>
        <end position="1073"/>
    </location>
</feature>
<evidence type="ECO:0000313" key="4">
    <source>
        <dbReference type="EMBL" id="MBK0369644.1"/>
    </source>
</evidence>
<comment type="caution">
    <text evidence="4">The sequence shown here is derived from an EMBL/GenBank/DDBJ whole genome shotgun (WGS) entry which is preliminary data.</text>
</comment>
<feature type="transmembrane region" description="Helical" evidence="3">
    <location>
        <begin position="165"/>
        <end position="183"/>
    </location>
</feature>
<feature type="compositionally biased region" description="Basic and acidic residues" evidence="2">
    <location>
        <begin position="944"/>
        <end position="959"/>
    </location>
</feature>
<reference evidence="4" key="1">
    <citation type="submission" date="2020-12" db="EMBL/GenBank/DDBJ databases">
        <title>Bacterial novel species Flavobacterium sp. SE-1-e isolated from soil.</title>
        <authorList>
            <person name="Jung H.-Y."/>
        </authorList>
    </citation>
    <scope>NUCLEOTIDE SEQUENCE</scope>
    <source>
        <strain evidence="4">SE-1-e</strain>
    </source>
</reference>
<evidence type="ECO:0008006" key="6">
    <source>
        <dbReference type="Google" id="ProtNLM"/>
    </source>
</evidence>
<feature type="region of interest" description="Disordered" evidence="2">
    <location>
        <begin position="907"/>
        <end position="926"/>
    </location>
</feature>
<feature type="coiled-coil region" evidence="1">
    <location>
        <begin position="573"/>
        <end position="626"/>
    </location>
</feature>
<keyword evidence="5" id="KW-1185">Reference proteome</keyword>
<dbReference type="AlphaFoldDB" id="A0A934UJJ6"/>
<evidence type="ECO:0000313" key="5">
    <source>
        <dbReference type="Proteomes" id="UP000609172"/>
    </source>
</evidence>
<proteinExistence type="predicted"/>
<keyword evidence="3" id="KW-0812">Transmembrane</keyword>
<feature type="compositionally biased region" description="Polar residues" evidence="2">
    <location>
        <begin position="1062"/>
        <end position="1071"/>
    </location>
</feature>
<accession>A0A934UJJ6</accession>
<dbReference type="RefSeq" id="WP_200105563.1">
    <property type="nucleotide sequence ID" value="NZ_JAEHFV010000002.1"/>
</dbReference>
<feature type="compositionally biased region" description="Low complexity" evidence="2">
    <location>
        <begin position="743"/>
        <end position="758"/>
    </location>
</feature>
<evidence type="ECO:0000256" key="1">
    <source>
        <dbReference type="SAM" id="Coils"/>
    </source>
</evidence>
<keyword evidence="1" id="KW-0175">Coiled coil</keyword>